<dbReference type="RefSeq" id="WP_409362422.1">
    <property type="nucleotide sequence ID" value="NZ_BJON01000014.1"/>
</dbReference>
<organism evidence="1 2">
    <name type="scientific">Brevibacillus reuszeri</name>
    <dbReference type="NCBI Taxonomy" id="54915"/>
    <lineage>
        <taxon>Bacteria</taxon>
        <taxon>Bacillati</taxon>
        <taxon>Bacillota</taxon>
        <taxon>Bacilli</taxon>
        <taxon>Bacillales</taxon>
        <taxon>Paenibacillaceae</taxon>
        <taxon>Brevibacillus</taxon>
    </lineage>
</organism>
<dbReference type="InterPro" id="IPR059226">
    <property type="entry name" value="Choice_anch_Q_dom"/>
</dbReference>
<keyword evidence="2" id="KW-1185">Reference proteome</keyword>
<name>A0ABQ0TQ89_9BACL</name>
<evidence type="ECO:0000313" key="2">
    <source>
        <dbReference type="Proteomes" id="UP000319578"/>
    </source>
</evidence>
<evidence type="ECO:0000313" key="1">
    <source>
        <dbReference type="EMBL" id="GED70037.1"/>
    </source>
</evidence>
<dbReference type="SUPFAM" id="SSF51126">
    <property type="entry name" value="Pectin lyase-like"/>
    <property type="match status" value="1"/>
</dbReference>
<accession>A0ABQ0TQ89</accession>
<gene>
    <name evidence="1" type="ORF">BRE01_37390</name>
</gene>
<dbReference type="InterPro" id="IPR011050">
    <property type="entry name" value="Pectin_lyase_fold/virulence"/>
</dbReference>
<dbReference type="Gene3D" id="2.160.20.10">
    <property type="entry name" value="Single-stranded right-handed beta-helix, Pectin lyase-like"/>
    <property type="match status" value="1"/>
</dbReference>
<reference evidence="1 2" key="1">
    <citation type="submission" date="2019-06" db="EMBL/GenBank/DDBJ databases">
        <title>Whole genome shotgun sequence of Brevibacillus reuszeri NBRC 15719.</title>
        <authorList>
            <person name="Hosoyama A."/>
            <person name="Uohara A."/>
            <person name="Ohji S."/>
            <person name="Ichikawa N."/>
        </authorList>
    </citation>
    <scope>NUCLEOTIDE SEQUENCE [LARGE SCALE GENOMIC DNA]</scope>
    <source>
        <strain evidence="1 2">NBRC 15719</strain>
    </source>
</reference>
<comment type="caution">
    <text evidence="1">The sequence shown here is derived from an EMBL/GenBank/DDBJ whole genome shotgun (WGS) entry which is preliminary data.</text>
</comment>
<dbReference type="NCBIfam" id="NF041518">
    <property type="entry name" value="choice_anch_Q"/>
    <property type="match status" value="1"/>
</dbReference>
<proteinExistence type="predicted"/>
<dbReference type="EMBL" id="BJON01000014">
    <property type="protein sequence ID" value="GED70037.1"/>
    <property type="molecule type" value="Genomic_DNA"/>
</dbReference>
<protein>
    <submittedName>
        <fullName evidence="1">Uncharacterized protein</fullName>
    </submittedName>
</protein>
<dbReference type="Proteomes" id="UP000319578">
    <property type="component" value="Unassembled WGS sequence"/>
</dbReference>
<sequence>MDLKMPDLHLQSNSPAITAGISLPNVGGTDFDGNLRFQGEIVDIGAYEAK</sequence>
<dbReference type="InterPro" id="IPR012334">
    <property type="entry name" value="Pectin_lyas_fold"/>
</dbReference>